<evidence type="ECO:0000313" key="7">
    <source>
        <dbReference type="EMBL" id="HIQ72383.1"/>
    </source>
</evidence>
<evidence type="ECO:0000256" key="2">
    <source>
        <dbReference type="ARBA" id="ARBA00022475"/>
    </source>
</evidence>
<dbReference type="PANTHER" id="PTHR33931">
    <property type="entry name" value="HOLIN-LIKE PROTEIN CIDA-RELATED"/>
    <property type="match status" value="1"/>
</dbReference>
<keyword evidence="4 6" id="KW-1133">Transmembrane helix</keyword>
<dbReference type="Proteomes" id="UP000886887">
    <property type="component" value="Unassembled WGS sequence"/>
</dbReference>
<protein>
    <submittedName>
        <fullName evidence="7">CidA/LrgA family protein</fullName>
    </submittedName>
</protein>
<sequence length="124" mass="13374">MTIIRQIGLLLGLCFAAHCVEALLPFAFPASVIAMLMLLACLLCGLLRHGRMRETSDFLLNNMAFFFVPAGVSVINYLDLLASNALALIAVCVLSTVVTFAATAYSVRLVCRLQARAAARRAAR</sequence>
<feature type="transmembrane region" description="Helical" evidence="6">
    <location>
        <begin position="59"/>
        <end position="78"/>
    </location>
</feature>
<reference evidence="7" key="1">
    <citation type="submission" date="2020-10" db="EMBL/GenBank/DDBJ databases">
        <authorList>
            <person name="Gilroy R."/>
        </authorList>
    </citation>
    <scope>NUCLEOTIDE SEQUENCE</scope>
    <source>
        <strain evidence="7">ChiSxjej2B14-6234</strain>
    </source>
</reference>
<proteinExistence type="predicted"/>
<evidence type="ECO:0000256" key="1">
    <source>
        <dbReference type="ARBA" id="ARBA00004651"/>
    </source>
</evidence>
<dbReference type="InterPro" id="IPR005538">
    <property type="entry name" value="LrgA/CidA"/>
</dbReference>
<evidence type="ECO:0000313" key="8">
    <source>
        <dbReference type="Proteomes" id="UP000886887"/>
    </source>
</evidence>
<keyword evidence="3 6" id="KW-0812">Transmembrane</keyword>
<evidence type="ECO:0000256" key="3">
    <source>
        <dbReference type="ARBA" id="ARBA00022692"/>
    </source>
</evidence>
<dbReference type="EMBL" id="DVFJ01000034">
    <property type="protein sequence ID" value="HIQ72383.1"/>
    <property type="molecule type" value="Genomic_DNA"/>
</dbReference>
<dbReference type="GO" id="GO:0005886">
    <property type="term" value="C:plasma membrane"/>
    <property type="evidence" value="ECO:0007669"/>
    <property type="project" value="UniProtKB-SubCell"/>
</dbReference>
<keyword evidence="2" id="KW-1003">Cell membrane</keyword>
<feature type="transmembrane region" description="Helical" evidence="6">
    <location>
        <begin position="84"/>
        <end position="111"/>
    </location>
</feature>
<gene>
    <name evidence="7" type="ORF">IAB73_09280</name>
</gene>
<dbReference type="Pfam" id="PF03788">
    <property type="entry name" value="LrgA"/>
    <property type="match status" value="1"/>
</dbReference>
<evidence type="ECO:0000256" key="4">
    <source>
        <dbReference type="ARBA" id="ARBA00022989"/>
    </source>
</evidence>
<evidence type="ECO:0000256" key="5">
    <source>
        <dbReference type="ARBA" id="ARBA00023136"/>
    </source>
</evidence>
<organism evidence="7 8">
    <name type="scientific">Candidatus Onthenecus intestinigallinarum</name>
    <dbReference type="NCBI Taxonomy" id="2840875"/>
    <lineage>
        <taxon>Bacteria</taxon>
        <taxon>Bacillati</taxon>
        <taxon>Bacillota</taxon>
        <taxon>Clostridia</taxon>
        <taxon>Eubacteriales</taxon>
        <taxon>Candidatus Onthenecus</taxon>
    </lineage>
</organism>
<comment type="caution">
    <text evidence="7">The sequence shown here is derived from an EMBL/GenBank/DDBJ whole genome shotgun (WGS) entry which is preliminary data.</text>
</comment>
<feature type="transmembrane region" description="Helical" evidence="6">
    <location>
        <begin position="26"/>
        <end position="47"/>
    </location>
</feature>
<name>A0A9D0ZBA2_9FIRM</name>
<keyword evidence="5 6" id="KW-0472">Membrane</keyword>
<reference evidence="7" key="2">
    <citation type="journal article" date="2021" name="PeerJ">
        <title>Extensive microbial diversity within the chicken gut microbiome revealed by metagenomics and culture.</title>
        <authorList>
            <person name="Gilroy R."/>
            <person name="Ravi A."/>
            <person name="Getino M."/>
            <person name="Pursley I."/>
            <person name="Horton D.L."/>
            <person name="Alikhan N.F."/>
            <person name="Baker D."/>
            <person name="Gharbi K."/>
            <person name="Hall N."/>
            <person name="Watson M."/>
            <person name="Adriaenssens E.M."/>
            <person name="Foster-Nyarko E."/>
            <person name="Jarju S."/>
            <person name="Secka A."/>
            <person name="Antonio M."/>
            <person name="Oren A."/>
            <person name="Chaudhuri R.R."/>
            <person name="La Ragione R."/>
            <person name="Hildebrand F."/>
            <person name="Pallen M.J."/>
        </authorList>
    </citation>
    <scope>NUCLEOTIDE SEQUENCE</scope>
    <source>
        <strain evidence="7">ChiSxjej2B14-6234</strain>
    </source>
</reference>
<accession>A0A9D0ZBA2</accession>
<evidence type="ECO:0000256" key="6">
    <source>
        <dbReference type="SAM" id="Phobius"/>
    </source>
</evidence>
<comment type="subcellular location">
    <subcellularLocation>
        <location evidence="1">Cell membrane</location>
        <topology evidence="1">Multi-pass membrane protein</topology>
    </subcellularLocation>
</comment>
<dbReference type="AlphaFoldDB" id="A0A9D0ZBA2"/>
<dbReference type="PANTHER" id="PTHR33931:SF2">
    <property type="entry name" value="HOLIN-LIKE PROTEIN CIDA"/>
    <property type="match status" value="1"/>
</dbReference>